<keyword evidence="1" id="KW-0227">DNA damage</keyword>
<dbReference type="AlphaFoldDB" id="A0A6J6TZY3"/>
<evidence type="ECO:0000313" key="4">
    <source>
        <dbReference type="EMBL" id="CAB4828593.1"/>
    </source>
</evidence>
<dbReference type="InterPro" id="IPR043502">
    <property type="entry name" value="DNA/RNA_pol_sf"/>
</dbReference>
<gene>
    <name evidence="3" type="ORF">UFOPK2754_01895</name>
    <name evidence="4" type="ORF">UFOPK3139_01221</name>
    <name evidence="5" type="ORF">UFOPK3967_03065</name>
</gene>
<evidence type="ECO:0000259" key="2">
    <source>
        <dbReference type="PROSITE" id="PS50173"/>
    </source>
</evidence>
<dbReference type="EMBL" id="CAFBOS010000302">
    <property type="protein sequence ID" value="CAB5026141.1"/>
    <property type="molecule type" value="Genomic_DNA"/>
</dbReference>
<dbReference type="Gene3D" id="3.40.1170.60">
    <property type="match status" value="1"/>
</dbReference>
<dbReference type="EMBL" id="CAFABA010000042">
    <property type="protein sequence ID" value="CAB4828593.1"/>
    <property type="molecule type" value="Genomic_DNA"/>
</dbReference>
<dbReference type="InterPro" id="IPR001126">
    <property type="entry name" value="UmuC"/>
</dbReference>
<feature type="domain" description="UmuC" evidence="2">
    <location>
        <begin position="36"/>
        <end position="178"/>
    </location>
</feature>
<dbReference type="Pfam" id="PF00817">
    <property type="entry name" value="IMS"/>
    <property type="match status" value="1"/>
</dbReference>
<evidence type="ECO:0000313" key="5">
    <source>
        <dbReference type="EMBL" id="CAB5026141.1"/>
    </source>
</evidence>
<evidence type="ECO:0000313" key="3">
    <source>
        <dbReference type="EMBL" id="CAB4752628.1"/>
    </source>
</evidence>
<dbReference type="PROSITE" id="PS50173">
    <property type="entry name" value="UMUC"/>
    <property type="match status" value="1"/>
</dbReference>
<proteinExistence type="predicted"/>
<dbReference type="InterPro" id="IPR050356">
    <property type="entry name" value="SulA_CellDiv_inhibitor"/>
</dbReference>
<dbReference type="EMBL" id="CAEZYR010000070">
    <property type="protein sequence ID" value="CAB4752628.1"/>
    <property type="molecule type" value="Genomic_DNA"/>
</dbReference>
<organism evidence="3">
    <name type="scientific">freshwater metagenome</name>
    <dbReference type="NCBI Taxonomy" id="449393"/>
    <lineage>
        <taxon>unclassified sequences</taxon>
        <taxon>metagenomes</taxon>
        <taxon>ecological metagenomes</taxon>
    </lineage>
</organism>
<accession>A0A6J6TZY3</accession>
<evidence type="ECO:0000256" key="1">
    <source>
        <dbReference type="ARBA" id="ARBA00022763"/>
    </source>
</evidence>
<name>A0A6J6TZY3_9ZZZZ</name>
<dbReference type="SUPFAM" id="SSF56672">
    <property type="entry name" value="DNA/RNA polymerases"/>
    <property type="match status" value="1"/>
</dbReference>
<protein>
    <submittedName>
        <fullName evidence="3">Unannotated protein</fullName>
    </submittedName>
</protein>
<dbReference type="PANTHER" id="PTHR35369:SF2">
    <property type="entry name" value="BLR3025 PROTEIN"/>
    <property type="match status" value="1"/>
</dbReference>
<dbReference type="CDD" id="cd03468">
    <property type="entry name" value="PolY_like"/>
    <property type="match status" value="1"/>
</dbReference>
<sequence>MSAPIRTMVVWCLDWPVVAQGITPTEPAAVFVANRVVACSKGARATGVSRGMRRREAQGRCPDLVVLERDEAREVRAFEQIARTIEVFAPRLEIVRPGTCALPTRGPSRYFGGDQALAAKVHAQVTAVLAGRTECRVGVADGPFAADLAARWPLGDGTDPRIVLVGESPGFLAPLPISVLERPDLVGVLGRLGLRTLGAFAALDTASVVGRFGTDGLRAHRLAAGLDERPPDARDPSPDLRFTAVLDPPAERVEQVAFVARELAEELHAALDARGLACTRVAIEAETEHGEHLSRLWRHEGALSAGAIADRVRWQIDGWLHASVAARPTSGITHLGLAPDDVIAAKGRQLGFWGEETEADSRAARALARLASMLGPDAVLVPERAGGRGPGDAVRLVPAAGVDLRERELTPVSAARGAPWPGRVPAPAPSIVHHPRPVVQLRDATASDVVVSGRGLLSAPPSEFVIEGMGREAIPIVGWAGPWMVDERWWDPAAHRRAARLQVQGASGVAWLMVREGGHWWLEATYD</sequence>
<reference evidence="3" key="1">
    <citation type="submission" date="2020-05" db="EMBL/GenBank/DDBJ databases">
        <authorList>
            <person name="Chiriac C."/>
            <person name="Salcher M."/>
            <person name="Ghai R."/>
            <person name="Kavagutti S V."/>
        </authorList>
    </citation>
    <scope>NUCLEOTIDE SEQUENCE</scope>
</reference>
<dbReference type="PANTHER" id="PTHR35369">
    <property type="entry name" value="BLR3025 PROTEIN-RELATED"/>
    <property type="match status" value="1"/>
</dbReference>
<dbReference type="GO" id="GO:0006281">
    <property type="term" value="P:DNA repair"/>
    <property type="evidence" value="ECO:0007669"/>
    <property type="project" value="InterPro"/>
</dbReference>